<comment type="subcellular location">
    <subcellularLocation>
        <location evidence="1">Membrane</location>
        <topology evidence="1">Multi-pass membrane protein</topology>
    </subcellularLocation>
</comment>
<name>A0A7W9PKS9_9NOCA</name>
<evidence type="ECO:0000256" key="2">
    <source>
        <dbReference type="ARBA" id="ARBA00022692"/>
    </source>
</evidence>
<dbReference type="RefSeq" id="WP_040747775.1">
    <property type="nucleotide sequence ID" value="NZ_JACHIT010000002.1"/>
</dbReference>
<dbReference type="PANTHER" id="PTHR21016:SF25">
    <property type="entry name" value="TM2 DOMAIN-CONTAINING PROTEIN DDB_G0277895-RELATED"/>
    <property type="match status" value="1"/>
</dbReference>
<dbReference type="Pfam" id="PF05154">
    <property type="entry name" value="TM2"/>
    <property type="match status" value="1"/>
</dbReference>
<feature type="compositionally biased region" description="Low complexity" evidence="5">
    <location>
        <begin position="27"/>
        <end position="53"/>
    </location>
</feature>
<keyword evidence="2 6" id="KW-0812">Transmembrane</keyword>
<keyword evidence="9" id="KW-1185">Reference proteome</keyword>
<protein>
    <submittedName>
        <fullName evidence="8">TM2 domain-containing membrane protein YozV</fullName>
    </submittedName>
</protein>
<dbReference type="InterPro" id="IPR050932">
    <property type="entry name" value="TM2D1-3-like"/>
</dbReference>
<evidence type="ECO:0000259" key="7">
    <source>
        <dbReference type="Pfam" id="PF05154"/>
    </source>
</evidence>
<feature type="compositionally biased region" description="Pro residues" evidence="5">
    <location>
        <begin position="57"/>
        <end position="69"/>
    </location>
</feature>
<evidence type="ECO:0000256" key="3">
    <source>
        <dbReference type="ARBA" id="ARBA00022989"/>
    </source>
</evidence>
<evidence type="ECO:0000256" key="5">
    <source>
        <dbReference type="SAM" id="MobiDB-lite"/>
    </source>
</evidence>
<organism evidence="8 9">
    <name type="scientific">Nocardia transvalensis</name>
    <dbReference type="NCBI Taxonomy" id="37333"/>
    <lineage>
        <taxon>Bacteria</taxon>
        <taxon>Bacillati</taxon>
        <taxon>Actinomycetota</taxon>
        <taxon>Actinomycetes</taxon>
        <taxon>Mycobacteriales</taxon>
        <taxon>Nocardiaceae</taxon>
        <taxon>Nocardia</taxon>
    </lineage>
</organism>
<accession>A0A7W9PKS9</accession>
<feature type="transmembrane region" description="Helical" evidence="6">
    <location>
        <begin position="112"/>
        <end position="132"/>
    </location>
</feature>
<proteinExistence type="predicted"/>
<gene>
    <name evidence="8" type="ORF">BJY24_006759</name>
</gene>
<evidence type="ECO:0000256" key="4">
    <source>
        <dbReference type="ARBA" id="ARBA00023136"/>
    </source>
</evidence>
<feature type="transmembrane region" description="Helical" evidence="6">
    <location>
        <begin position="87"/>
        <end position="106"/>
    </location>
</feature>
<keyword evidence="4 6" id="KW-0472">Membrane</keyword>
<evidence type="ECO:0000256" key="6">
    <source>
        <dbReference type="SAM" id="Phobius"/>
    </source>
</evidence>
<dbReference type="AlphaFoldDB" id="A0A7W9PKS9"/>
<reference evidence="8 9" key="1">
    <citation type="submission" date="2020-08" db="EMBL/GenBank/DDBJ databases">
        <title>Sequencing the genomes of 1000 actinobacteria strains.</title>
        <authorList>
            <person name="Klenk H.-P."/>
        </authorList>
    </citation>
    <scope>NUCLEOTIDE SEQUENCE [LARGE SCALE GENOMIC DNA]</scope>
    <source>
        <strain evidence="8 9">DSM 43582</strain>
    </source>
</reference>
<keyword evidence="3 6" id="KW-1133">Transmembrane helix</keyword>
<feature type="region of interest" description="Disordered" evidence="5">
    <location>
        <begin position="1"/>
        <end position="77"/>
    </location>
</feature>
<dbReference type="EMBL" id="JACHIT010000002">
    <property type="protein sequence ID" value="MBB5917847.1"/>
    <property type="molecule type" value="Genomic_DNA"/>
</dbReference>
<sequence>MTDPYQQQPGYGPQYGAPGTGPGMGQPMGQQPMDAYGQPNPYGQPQYGQQPYGQPGGYPPGPYGPPDPEAPFGRNMYGEPYSDKSKMVAGLLQIFLGGFGVGRFYLGYPGMAVGQIAVTWLTCGIGGIWPLIDGIMILTGKVRDQYGRPLQEN</sequence>
<evidence type="ECO:0000256" key="1">
    <source>
        <dbReference type="ARBA" id="ARBA00004141"/>
    </source>
</evidence>
<dbReference type="Proteomes" id="UP000540412">
    <property type="component" value="Unassembled WGS sequence"/>
</dbReference>
<dbReference type="PANTHER" id="PTHR21016">
    <property type="entry name" value="BETA-AMYLOID BINDING PROTEIN-RELATED"/>
    <property type="match status" value="1"/>
</dbReference>
<dbReference type="InterPro" id="IPR007829">
    <property type="entry name" value="TM2"/>
</dbReference>
<feature type="domain" description="TM2" evidence="7">
    <location>
        <begin position="83"/>
        <end position="135"/>
    </location>
</feature>
<dbReference type="GO" id="GO:0016020">
    <property type="term" value="C:membrane"/>
    <property type="evidence" value="ECO:0007669"/>
    <property type="project" value="UniProtKB-SubCell"/>
</dbReference>
<comment type="caution">
    <text evidence="8">The sequence shown here is derived from an EMBL/GenBank/DDBJ whole genome shotgun (WGS) entry which is preliminary data.</text>
</comment>
<feature type="compositionally biased region" description="Low complexity" evidence="5">
    <location>
        <begin position="1"/>
        <end position="17"/>
    </location>
</feature>
<evidence type="ECO:0000313" key="8">
    <source>
        <dbReference type="EMBL" id="MBB5917847.1"/>
    </source>
</evidence>
<evidence type="ECO:0000313" key="9">
    <source>
        <dbReference type="Proteomes" id="UP000540412"/>
    </source>
</evidence>